<sequence length="933" mass="106390">MAFQKPSHTFTKIHLKALRTNQFKILFALSFTVFINTFSFAQDIPKKGDPIEAKPEKKLDTVVKLKDSIVNLELPNVEKDTTVTDSINPKKKEFLDNIVTYKAIDYTSLNQKKQKLYLYNEAEITYGDINIKAGDITIDYKKNEVYARGIIDSLGEYLQAPVFDQGGNVVKPDSILFNTKTQKALIYNSLTEQGEGTVIAKLTKKENDSVYFIKDSKYTTAENLDDPEYYILLKKAKIVPKKKIVTGSAQMFIYDVPTPIWMPFSFFPQRPANTAASGVLIPTFGQQNERGYFLQNGGYYFAVSPHVDLALMGDYYTNGSYGVRAESTYALKYKFRGNFGFRYENLITSERGFPDYARTTVYNLRWSHSQDAKASPNSRFSASVNLGSSTFYRASLNQATTGAFLNNTLASSVSYSKTFQGEPQVDFSLTATHSQNTQTQQINMTLPTFQGNMGRVFLFAPKSGSKKGLIQNLSFQYSVRGENRIQTTDSLFFKKEMFSDAKAGFQHSIPVSTNFKVFKHFSVSASTNFNEVWTFNTIDKRFDLENRETITDTIRGFDSYRTYNFSTSIGTTIYGMFNFEKKGEDKKLKAIRHVLRPSVSYNINPAFDKYYDSYEGDFIIDADGTTNTQREIEEFTRFEQSLFGVPNKRFSSSMGISLSNNFEAKVRDKDTTKTDPKKIKLLNNLNFSTAYNFAGDSLQWSPVRMNGGTQFFDNKLSVNFNATLDPYALDNNNRRIDKFNIDNGGSLFRLTSANLNASYTISGGSGDNKKGSSEKERDPDIEENIRNGGRADDLFGRSEDFTNKRLDANKDKNDENKEFYNFKIPWSLRLAYAVNYSNQRRNSEISSHSLMFSGDVELSPKWSVGGSSGYDFKNNGFTFTQLRFERDLLSWRMNFSWVPFSARSSWNFFIGIKSNLLKDLKYEQRRQPDQILR</sequence>
<feature type="compositionally biased region" description="Basic and acidic residues" evidence="1">
    <location>
        <begin position="767"/>
        <end position="796"/>
    </location>
</feature>
<reference evidence="3 4" key="1">
    <citation type="submission" date="2016-10" db="EMBL/GenBank/DDBJ databases">
        <authorList>
            <person name="de Groot N.N."/>
        </authorList>
    </citation>
    <scope>NUCLEOTIDE SEQUENCE [LARGE SCALE GENOMIC DNA]</scope>
    <source>
        <strain evidence="3 4">DSM 21035</strain>
    </source>
</reference>
<dbReference type="RefSeq" id="WP_092577891.1">
    <property type="nucleotide sequence ID" value="NZ_FOFN01000002.1"/>
</dbReference>
<evidence type="ECO:0000256" key="1">
    <source>
        <dbReference type="SAM" id="MobiDB-lite"/>
    </source>
</evidence>
<accession>A0A1H9F828</accession>
<dbReference type="PANTHER" id="PTHR30189:SF1">
    <property type="entry name" value="LPS-ASSEMBLY PROTEIN LPTD"/>
    <property type="match status" value="1"/>
</dbReference>
<organism evidence="3 4">
    <name type="scientific">Hyunsoonleella jejuensis</name>
    <dbReference type="NCBI Taxonomy" id="419940"/>
    <lineage>
        <taxon>Bacteria</taxon>
        <taxon>Pseudomonadati</taxon>
        <taxon>Bacteroidota</taxon>
        <taxon>Flavobacteriia</taxon>
        <taxon>Flavobacteriales</taxon>
        <taxon>Flavobacteriaceae</taxon>
    </lineage>
</organism>
<dbReference type="GO" id="GO:1990351">
    <property type="term" value="C:transporter complex"/>
    <property type="evidence" value="ECO:0007669"/>
    <property type="project" value="TreeGrafter"/>
</dbReference>
<gene>
    <name evidence="3" type="ORF">SAMN05421824_1402</name>
</gene>
<proteinExistence type="predicted"/>
<feature type="region of interest" description="Disordered" evidence="1">
    <location>
        <begin position="761"/>
        <end position="796"/>
    </location>
</feature>
<dbReference type="PANTHER" id="PTHR30189">
    <property type="entry name" value="LPS-ASSEMBLY PROTEIN"/>
    <property type="match status" value="1"/>
</dbReference>
<dbReference type="OrthoDB" id="9802320at2"/>
<keyword evidence="4" id="KW-1185">Reference proteome</keyword>
<dbReference type="EMBL" id="FOFN01000002">
    <property type="protein sequence ID" value="SEQ34029.1"/>
    <property type="molecule type" value="Genomic_DNA"/>
</dbReference>
<name>A0A1H9F828_9FLAO</name>
<dbReference type="Proteomes" id="UP000198999">
    <property type="component" value="Unassembled WGS sequence"/>
</dbReference>
<evidence type="ECO:0000313" key="3">
    <source>
        <dbReference type="EMBL" id="SEQ34029.1"/>
    </source>
</evidence>
<evidence type="ECO:0000313" key="4">
    <source>
        <dbReference type="Proteomes" id="UP000198999"/>
    </source>
</evidence>
<dbReference type="GO" id="GO:0009279">
    <property type="term" value="C:cell outer membrane"/>
    <property type="evidence" value="ECO:0007669"/>
    <property type="project" value="TreeGrafter"/>
</dbReference>
<protein>
    <recommendedName>
        <fullName evidence="2">LPS-assembly protein LptD central domain-containing protein</fullName>
    </recommendedName>
</protein>
<feature type="domain" description="LPS-assembly protein LptD central" evidence="2">
    <location>
        <begin position="244"/>
        <end position="727"/>
    </location>
</feature>
<dbReference type="InterPro" id="IPR050218">
    <property type="entry name" value="LptD"/>
</dbReference>
<dbReference type="AlphaFoldDB" id="A0A1H9F828"/>
<dbReference type="STRING" id="419940.SAMN05421824_1402"/>
<dbReference type="InterPro" id="IPR045659">
    <property type="entry name" value="LptD_2"/>
</dbReference>
<dbReference type="Pfam" id="PF19838">
    <property type="entry name" value="LptD_2"/>
    <property type="match status" value="1"/>
</dbReference>
<evidence type="ECO:0000259" key="2">
    <source>
        <dbReference type="Pfam" id="PF19838"/>
    </source>
</evidence>